<evidence type="ECO:0008006" key="4">
    <source>
        <dbReference type="Google" id="ProtNLM"/>
    </source>
</evidence>
<dbReference type="eggNOG" id="arCOG02470">
    <property type="taxonomic scope" value="Archaea"/>
</dbReference>
<dbReference type="PANTHER" id="PTHR37507">
    <property type="entry name" value="SPORULATION PROTEIN YDCC"/>
    <property type="match status" value="1"/>
</dbReference>
<dbReference type="GeneID" id="25144873"/>
<proteinExistence type="predicted"/>
<keyword evidence="3" id="KW-1185">Reference proteome</keyword>
<reference evidence="2 3" key="1">
    <citation type="submission" date="2014-01" db="EMBL/GenBank/DDBJ databases">
        <authorList>
            <consortium name="DOE Joint Genome Institute"/>
            <person name="Anderson I."/>
            <person name="Huntemann M."/>
            <person name="Han J."/>
            <person name="Chen A."/>
            <person name="Kyrpides N."/>
            <person name="Mavromatis K."/>
            <person name="Markowitz V."/>
            <person name="Palaniappan K."/>
            <person name="Ivanova N."/>
            <person name="Schaumberg A."/>
            <person name="Pati A."/>
            <person name="Liolios K."/>
            <person name="Nordberg H.P."/>
            <person name="Cantor M.N."/>
            <person name="Hua S.X."/>
            <person name="Woyke T."/>
        </authorList>
    </citation>
    <scope>NUCLEOTIDE SEQUENCE [LARGE SCALE GENOMIC DNA]</scope>
    <source>
        <strain evidence="2 3">XH-48</strain>
    </source>
</reference>
<dbReference type="KEGG" id="hlr:HALLA_10405"/>
<gene>
    <name evidence="2" type="ORF">HALLA_10405</name>
</gene>
<name>W0JU99_9EURY</name>
<feature type="compositionally biased region" description="Basic and acidic residues" evidence="1">
    <location>
        <begin position="73"/>
        <end position="85"/>
    </location>
</feature>
<sequence length="387" mass="42649">MSRFRLRTALLVCLGLVVLAGCAGLITDDASDDISEDDLREDVNESEPPESITATLETEATLDNETLEVSEDLWLRSDGTSRSESEFGGNSTTTVDDGTQVWTYSEGSETVTVMDSREPFGNRLDAIYDANEQLLEEFDVAKLEETSVGDHDAYRVVLETDSNESIGRSIDVAMGESIYSVPLGSSDDGAAGENLSDEPEQVELWLDQEYLFPVKYQFETAEGQFQMQYRDLTFESDLSDDLFEFEPPENATVEEVDIPTRTEFDTVEQADLAVDFDVAKPAHVPESYELDGVTVVEYEDDNRTSVQSTYLGADDDMFMVEASDDPDAFEVDGDSVRINDHDGTIEQQDSIGSIRLAWTCDDVSYYVGGSTDLGEAAVVSIAESIDC</sequence>
<evidence type="ECO:0000313" key="2">
    <source>
        <dbReference type="EMBL" id="AHG00872.1"/>
    </source>
</evidence>
<dbReference type="HOGENOM" id="CLU_712914_0_0_2"/>
<accession>W0JU99</accession>
<dbReference type="AlphaFoldDB" id="W0JU99"/>
<dbReference type="RefSeq" id="WP_049952410.1">
    <property type="nucleotide sequence ID" value="NZ_CP007055.1"/>
</dbReference>
<dbReference type="InterPro" id="IPR029046">
    <property type="entry name" value="LolA/LolB/LppX"/>
</dbReference>
<protein>
    <recommendedName>
        <fullName evidence="4">DUF4367 domain-containing protein</fullName>
    </recommendedName>
</protein>
<dbReference type="PATRIC" id="fig|797299.3.peg.1110"/>
<dbReference type="PROSITE" id="PS51257">
    <property type="entry name" value="PROKAR_LIPOPROTEIN"/>
    <property type="match status" value="1"/>
</dbReference>
<dbReference type="OrthoDB" id="137725at2157"/>
<dbReference type="EMBL" id="CP007055">
    <property type="protein sequence ID" value="AHG00872.1"/>
    <property type="molecule type" value="Genomic_DNA"/>
</dbReference>
<feature type="compositionally biased region" description="Polar residues" evidence="1">
    <location>
        <begin position="86"/>
        <end position="98"/>
    </location>
</feature>
<dbReference type="Gene3D" id="2.50.20.10">
    <property type="entry name" value="Lipoprotein localisation LolA/LolB/LppX"/>
    <property type="match status" value="1"/>
</dbReference>
<dbReference type="SUPFAM" id="SSF89392">
    <property type="entry name" value="Prokaryotic lipoproteins and lipoprotein localization factors"/>
    <property type="match status" value="1"/>
</dbReference>
<organism evidence="2 3">
    <name type="scientific">Halostagnicola larsenii XH-48</name>
    <dbReference type="NCBI Taxonomy" id="797299"/>
    <lineage>
        <taxon>Archaea</taxon>
        <taxon>Methanobacteriati</taxon>
        <taxon>Methanobacteriota</taxon>
        <taxon>Stenosarchaea group</taxon>
        <taxon>Halobacteria</taxon>
        <taxon>Halobacteriales</taxon>
        <taxon>Natrialbaceae</taxon>
        <taxon>Halostagnicola</taxon>
    </lineage>
</organism>
<dbReference type="Proteomes" id="UP000019024">
    <property type="component" value="Chromosome"/>
</dbReference>
<feature type="region of interest" description="Disordered" evidence="1">
    <location>
        <begin position="73"/>
        <end position="98"/>
    </location>
</feature>
<dbReference type="PANTHER" id="PTHR37507:SF2">
    <property type="entry name" value="SPORULATION PROTEIN YDCC"/>
    <property type="match status" value="1"/>
</dbReference>
<evidence type="ECO:0000313" key="3">
    <source>
        <dbReference type="Proteomes" id="UP000019024"/>
    </source>
</evidence>
<evidence type="ECO:0000256" key="1">
    <source>
        <dbReference type="SAM" id="MobiDB-lite"/>
    </source>
</evidence>
<dbReference type="InterPro" id="IPR052944">
    <property type="entry name" value="Sporulation_related"/>
</dbReference>
<dbReference type="STRING" id="797299.HALLA_10405"/>